<sequence length="548" mass="61248">MAGFGMQLNAKIAQHQKLSPQMQFRQKILAMGNLELTQQIHQALETNPAIEEVVKTSEVKEKKSKTNELPDSLLWTKDASFDTEKSDKYLAFLEAQPDTQETLQHHLLSQLAELQLSQEETDLCTKIIGNLDGKGFNILAPVSLLKKKETPDFPSENHTLLETCLDIVQQMDPIGCATDSQLDSLLVQARIKVKEQGISQDLALFILEGRLSLIEGLKIPSIKSQLLHLAKNGVPVPQPINENTIEKAIQFIKTLDPIPGRQYGDDPGLYIYPDVIIKKLSVQEPSDEGGENKLLPTAHKDNFQDKASSLLISLTTGLFPQCTISQEFQKELKTTTDKKTKEFLSSSVNEAKELLAAIEFRENTLSTLAHVLAEVQKDFFFKGPRYLHPLKMKEVAEIMGVHESTISRLANSKYIKCDWGLFEIKYFFSNSVSGNLTEKSNTISHSKDSQGAASHNTDSVSDAGHTSSGLESSQQLPVSESISRSQESIKFELAHIIQQQRLEKPDSKPLSDQKLADLLYEKTGIKIARRTVAKYRNSLNIESSYTRK</sequence>
<evidence type="ECO:0000256" key="7">
    <source>
        <dbReference type="ARBA" id="ARBA00023125"/>
    </source>
</evidence>
<dbReference type="InterPro" id="IPR038709">
    <property type="entry name" value="RpoN_core-bd_sf"/>
</dbReference>
<dbReference type="Gene3D" id="1.10.10.60">
    <property type="entry name" value="Homeodomain-like"/>
    <property type="match status" value="1"/>
</dbReference>
<dbReference type="Pfam" id="PF04963">
    <property type="entry name" value="Sigma54_CBD"/>
    <property type="match status" value="1"/>
</dbReference>
<keyword evidence="4" id="KW-0548">Nucleotidyltransferase</keyword>
<evidence type="ECO:0000256" key="3">
    <source>
        <dbReference type="ARBA" id="ARBA00022679"/>
    </source>
</evidence>
<evidence type="ECO:0000256" key="8">
    <source>
        <dbReference type="ARBA" id="ARBA00023163"/>
    </source>
</evidence>
<evidence type="ECO:0008006" key="14">
    <source>
        <dbReference type="Google" id="ProtNLM"/>
    </source>
</evidence>
<dbReference type="Pfam" id="PF00309">
    <property type="entry name" value="Sigma54_AID"/>
    <property type="match status" value="1"/>
</dbReference>
<evidence type="ECO:0000313" key="12">
    <source>
        <dbReference type="EMBL" id="MBU3849400.1"/>
    </source>
</evidence>
<dbReference type="PIRSF" id="PIRSF000774">
    <property type="entry name" value="RpoN"/>
    <property type="match status" value="1"/>
</dbReference>
<protein>
    <recommendedName>
        <fullName evidence="14">RNA polymerase sigma-54 factor</fullName>
    </recommendedName>
</protein>
<evidence type="ECO:0000259" key="10">
    <source>
        <dbReference type="Pfam" id="PF04552"/>
    </source>
</evidence>
<dbReference type="GO" id="GO:0006352">
    <property type="term" value="P:DNA-templated transcription initiation"/>
    <property type="evidence" value="ECO:0007669"/>
    <property type="project" value="InterPro"/>
</dbReference>
<dbReference type="Proteomes" id="UP000823914">
    <property type="component" value="Unassembled WGS sequence"/>
</dbReference>
<dbReference type="AlphaFoldDB" id="A0A9E2L0G9"/>
<dbReference type="InterPro" id="IPR007634">
    <property type="entry name" value="RNA_pol_sigma_54_DNA-bd"/>
</dbReference>
<reference evidence="12" key="1">
    <citation type="journal article" date="2021" name="PeerJ">
        <title>Extensive microbial diversity within the chicken gut microbiome revealed by metagenomics and culture.</title>
        <authorList>
            <person name="Gilroy R."/>
            <person name="Ravi A."/>
            <person name="Getino M."/>
            <person name="Pursley I."/>
            <person name="Horton D.L."/>
            <person name="Alikhan N.F."/>
            <person name="Baker D."/>
            <person name="Gharbi K."/>
            <person name="Hall N."/>
            <person name="Watson M."/>
            <person name="Adriaenssens E.M."/>
            <person name="Foster-Nyarko E."/>
            <person name="Jarju S."/>
            <person name="Secka A."/>
            <person name="Antonio M."/>
            <person name="Oren A."/>
            <person name="Chaudhuri R.R."/>
            <person name="La Ragione R."/>
            <person name="Hildebrand F."/>
            <person name="Pallen M.J."/>
        </authorList>
    </citation>
    <scope>NUCLEOTIDE SEQUENCE</scope>
    <source>
        <strain evidence="12">Gambia15-2214</strain>
    </source>
</reference>
<organism evidence="12 13">
    <name type="scientific">Candidatus Treponema excrementipullorum</name>
    <dbReference type="NCBI Taxonomy" id="2838768"/>
    <lineage>
        <taxon>Bacteria</taxon>
        <taxon>Pseudomonadati</taxon>
        <taxon>Spirochaetota</taxon>
        <taxon>Spirochaetia</taxon>
        <taxon>Spirochaetales</taxon>
        <taxon>Treponemataceae</taxon>
        <taxon>Treponema</taxon>
    </lineage>
</organism>
<feature type="domain" description="RNA polymerase sigma factor 54 DNA-binding" evidence="10">
    <location>
        <begin position="480"/>
        <end position="548"/>
    </location>
</feature>
<dbReference type="EMBL" id="JAHLFV010000056">
    <property type="protein sequence ID" value="MBU3849400.1"/>
    <property type="molecule type" value="Genomic_DNA"/>
</dbReference>
<dbReference type="PROSITE" id="PS00717">
    <property type="entry name" value="SIGMA54_1"/>
    <property type="match status" value="1"/>
</dbReference>
<evidence type="ECO:0000313" key="13">
    <source>
        <dbReference type="Proteomes" id="UP000823914"/>
    </source>
</evidence>
<keyword evidence="5" id="KW-0805">Transcription regulation</keyword>
<feature type="domain" description="RNA polymerase sigma factor 54 DNA-binding" evidence="10">
    <location>
        <begin position="342"/>
        <end position="442"/>
    </location>
</feature>
<gene>
    <name evidence="12" type="ORF">IAA16_02410</name>
</gene>
<dbReference type="GO" id="GO:0000428">
    <property type="term" value="C:DNA-directed RNA polymerase complex"/>
    <property type="evidence" value="ECO:0007669"/>
    <property type="project" value="UniProtKB-KW"/>
</dbReference>
<evidence type="ECO:0000256" key="4">
    <source>
        <dbReference type="ARBA" id="ARBA00022695"/>
    </source>
</evidence>
<evidence type="ECO:0000256" key="5">
    <source>
        <dbReference type="ARBA" id="ARBA00023015"/>
    </source>
</evidence>
<proteinExistence type="inferred from homology"/>
<dbReference type="PROSITE" id="PS00718">
    <property type="entry name" value="SIGMA54_2"/>
    <property type="match status" value="1"/>
</dbReference>
<dbReference type="Gene3D" id="1.10.10.1330">
    <property type="entry name" value="RNA polymerase sigma-54 factor, core-binding domain"/>
    <property type="match status" value="1"/>
</dbReference>
<evidence type="ECO:0000256" key="1">
    <source>
        <dbReference type="ARBA" id="ARBA00008798"/>
    </source>
</evidence>
<name>A0A9E2L0G9_9SPIR</name>
<feature type="region of interest" description="Disordered" evidence="9">
    <location>
        <begin position="440"/>
        <end position="479"/>
    </location>
</feature>
<dbReference type="GO" id="GO:0003677">
    <property type="term" value="F:DNA binding"/>
    <property type="evidence" value="ECO:0007669"/>
    <property type="project" value="UniProtKB-KW"/>
</dbReference>
<dbReference type="Pfam" id="PF04552">
    <property type="entry name" value="Sigma54_DBD"/>
    <property type="match status" value="2"/>
</dbReference>
<keyword evidence="8" id="KW-0804">Transcription</keyword>
<dbReference type="GO" id="GO:0016779">
    <property type="term" value="F:nucleotidyltransferase activity"/>
    <property type="evidence" value="ECO:0007669"/>
    <property type="project" value="UniProtKB-KW"/>
</dbReference>
<evidence type="ECO:0000256" key="2">
    <source>
        <dbReference type="ARBA" id="ARBA00022478"/>
    </source>
</evidence>
<reference evidence="12" key="2">
    <citation type="submission" date="2021-04" db="EMBL/GenBank/DDBJ databases">
        <authorList>
            <person name="Gilroy R."/>
        </authorList>
    </citation>
    <scope>NUCLEOTIDE SEQUENCE</scope>
    <source>
        <strain evidence="12">Gambia15-2214</strain>
    </source>
</reference>
<evidence type="ECO:0000256" key="6">
    <source>
        <dbReference type="ARBA" id="ARBA00023082"/>
    </source>
</evidence>
<dbReference type="GO" id="GO:0016987">
    <property type="term" value="F:sigma factor activity"/>
    <property type="evidence" value="ECO:0007669"/>
    <property type="project" value="UniProtKB-KW"/>
</dbReference>
<evidence type="ECO:0000259" key="11">
    <source>
        <dbReference type="Pfam" id="PF04963"/>
    </source>
</evidence>
<keyword evidence="3" id="KW-0808">Transferase</keyword>
<feature type="domain" description="RNA polymerase sigma factor 54 core-binding" evidence="11">
    <location>
        <begin position="94"/>
        <end position="279"/>
    </location>
</feature>
<keyword evidence="6" id="KW-0731">Sigma factor</keyword>
<dbReference type="PROSITE" id="PS50044">
    <property type="entry name" value="SIGMA54_3"/>
    <property type="match status" value="1"/>
</dbReference>
<comment type="similarity">
    <text evidence="1">Belongs to the sigma-54 factor family.</text>
</comment>
<dbReference type="PANTHER" id="PTHR32248">
    <property type="entry name" value="RNA POLYMERASE SIGMA-54 FACTOR"/>
    <property type="match status" value="1"/>
</dbReference>
<evidence type="ECO:0000256" key="9">
    <source>
        <dbReference type="SAM" id="MobiDB-lite"/>
    </source>
</evidence>
<dbReference type="InterPro" id="IPR007046">
    <property type="entry name" value="RNA_pol_sigma_54_core-bd"/>
</dbReference>
<keyword evidence="7" id="KW-0238">DNA-binding</keyword>
<keyword evidence="2" id="KW-0240">DNA-directed RNA polymerase</keyword>
<dbReference type="PANTHER" id="PTHR32248:SF4">
    <property type="entry name" value="RNA POLYMERASE SIGMA-54 FACTOR"/>
    <property type="match status" value="1"/>
</dbReference>
<accession>A0A9E2L0G9</accession>
<dbReference type="InterPro" id="IPR000394">
    <property type="entry name" value="RNA_pol_sigma_54"/>
</dbReference>
<dbReference type="GO" id="GO:0001216">
    <property type="term" value="F:DNA-binding transcription activator activity"/>
    <property type="evidence" value="ECO:0007669"/>
    <property type="project" value="InterPro"/>
</dbReference>
<comment type="caution">
    <text evidence="12">The sequence shown here is derived from an EMBL/GenBank/DDBJ whole genome shotgun (WGS) entry which is preliminary data.</text>
</comment>